<dbReference type="PANTHER" id="PTHR38108">
    <property type="entry name" value="UPF0319 PROTEIN YCCT"/>
    <property type="match status" value="1"/>
</dbReference>
<feature type="chain" id="PRO_5044899409" description="UPF0319 protein I1A42_05450" evidence="3">
    <location>
        <begin position="22"/>
        <end position="223"/>
    </location>
</feature>
<protein>
    <recommendedName>
        <fullName evidence="3">UPF0319 protein I1A42_05450</fullName>
    </recommendedName>
</protein>
<dbReference type="PANTHER" id="PTHR38108:SF1">
    <property type="entry name" value="UPF0319 PROTEIN YCCT"/>
    <property type="match status" value="1"/>
</dbReference>
<name>A0ABS0GC72_9VIBR</name>
<dbReference type="HAMAP" id="MF_00789">
    <property type="entry name" value="UPF0319"/>
    <property type="match status" value="1"/>
</dbReference>
<gene>
    <name evidence="4" type="ORF">I1A42_05450</name>
</gene>
<dbReference type="EMBL" id="JADPMR010000001">
    <property type="protein sequence ID" value="MBF9000007.1"/>
    <property type="molecule type" value="Genomic_DNA"/>
</dbReference>
<evidence type="ECO:0000313" key="4">
    <source>
        <dbReference type="EMBL" id="MBF9000007.1"/>
    </source>
</evidence>
<keyword evidence="2 3" id="KW-0732">Signal</keyword>
<dbReference type="Pfam" id="PF09829">
    <property type="entry name" value="DUF2057"/>
    <property type="match status" value="1"/>
</dbReference>
<accession>A0ABS0GC72</accession>
<evidence type="ECO:0000256" key="1">
    <source>
        <dbReference type="ARBA" id="ARBA00008490"/>
    </source>
</evidence>
<dbReference type="RefSeq" id="WP_196122861.1">
    <property type="nucleotide sequence ID" value="NZ_JADPMR010000001.1"/>
</dbReference>
<comment type="similarity">
    <text evidence="1 3">Belongs to the UPF0319 family.</text>
</comment>
<dbReference type="InterPro" id="IPR018635">
    <property type="entry name" value="UPF0319"/>
</dbReference>
<feature type="signal peptide" evidence="3">
    <location>
        <begin position="1"/>
        <end position="21"/>
    </location>
</feature>
<reference evidence="4 5" key="1">
    <citation type="submission" date="2020-11" db="EMBL/GenBank/DDBJ databases">
        <title>Vibrio nitrifigilis sp. nov., a marine nitrogen-fixing bacterium isolated from the lagoon sediment of an islet inside an atoll.</title>
        <authorList>
            <person name="Wang L.-T."/>
            <person name="Shieh W.Y."/>
        </authorList>
    </citation>
    <scope>NUCLEOTIDE SEQUENCE [LARGE SCALE GENOMIC DNA]</scope>
    <source>
        <strain evidence="4 5">NFV-1</strain>
    </source>
</reference>
<comment type="caution">
    <text evidence="4">The sequence shown here is derived from an EMBL/GenBank/DDBJ whole genome shotgun (WGS) entry which is preliminary data.</text>
</comment>
<evidence type="ECO:0000256" key="2">
    <source>
        <dbReference type="ARBA" id="ARBA00022729"/>
    </source>
</evidence>
<evidence type="ECO:0000256" key="3">
    <source>
        <dbReference type="HAMAP-Rule" id="MF_00789"/>
    </source>
</evidence>
<organism evidence="4 5">
    <name type="scientific">Vibrio nitrifigilis</name>
    <dbReference type="NCBI Taxonomy" id="2789781"/>
    <lineage>
        <taxon>Bacteria</taxon>
        <taxon>Pseudomonadati</taxon>
        <taxon>Pseudomonadota</taxon>
        <taxon>Gammaproteobacteria</taxon>
        <taxon>Vibrionales</taxon>
        <taxon>Vibrionaceae</taxon>
        <taxon>Vibrio</taxon>
    </lineage>
</organism>
<proteinExistence type="inferred from homology"/>
<evidence type="ECO:0000313" key="5">
    <source>
        <dbReference type="Proteomes" id="UP000597206"/>
    </source>
</evidence>
<sequence precursor="true">MSKTASLLLALSIGIPFTAMADVTLQIPEDVDVLAINSHQPEKSSGLFGSDEETLKDGLNQIVFKYSPSFMVGTDLKQAYSDVYVAKLDAKDTKLSFKLPDYKSINDAREHIDNMQWSLVDSQGNNVVIAQDKLKKNGIQLGRDYVAEVKEYNLNGGVAAMSTVLVIASQTQPVTKASSTSTKVTQAPESNMSVSNLNQLKAWYKKSSQQERKAFRKWIIDQE</sequence>
<dbReference type="Proteomes" id="UP000597206">
    <property type="component" value="Unassembled WGS sequence"/>
</dbReference>
<keyword evidence="5" id="KW-1185">Reference proteome</keyword>